<protein>
    <recommendedName>
        <fullName evidence="2">C-type lectin domain-containing protein</fullName>
    </recommendedName>
</protein>
<accession>A0A3B5L558</accession>
<dbReference type="Proteomes" id="UP000261380">
    <property type="component" value="Unplaced"/>
</dbReference>
<organism evidence="3 4">
    <name type="scientific">Xiphophorus couchianus</name>
    <name type="common">Monterrey platyfish</name>
    <dbReference type="NCBI Taxonomy" id="32473"/>
    <lineage>
        <taxon>Eukaryota</taxon>
        <taxon>Metazoa</taxon>
        <taxon>Chordata</taxon>
        <taxon>Craniata</taxon>
        <taxon>Vertebrata</taxon>
        <taxon>Euteleostomi</taxon>
        <taxon>Actinopterygii</taxon>
        <taxon>Neopterygii</taxon>
        <taxon>Teleostei</taxon>
        <taxon>Neoteleostei</taxon>
        <taxon>Acanthomorphata</taxon>
        <taxon>Ovalentaria</taxon>
        <taxon>Atherinomorphae</taxon>
        <taxon>Cyprinodontiformes</taxon>
        <taxon>Poeciliidae</taxon>
        <taxon>Poeciliinae</taxon>
        <taxon>Xiphophorus</taxon>
    </lineage>
</organism>
<sequence length="173" mass="20896">MTLFRSGFFFHPLFQPRMTISLPSALSPWLMEPGCELCPLDWILYKDKCYLFYDKPAPWKTWEESRRFCKKRRANLDIYDNLQTICSQEFVNKHIKYYYDPSHGYWIGLQHVNNTWTWVDGRVNTLGFWAKNWISTPGPHAIVIPERNPKECWSKEENVFENKFICERDIRKF</sequence>
<dbReference type="InterPro" id="IPR016186">
    <property type="entry name" value="C-type_lectin-like/link_sf"/>
</dbReference>
<keyword evidence="1" id="KW-0430">Lectin</keyword>
<dbReference type="Gene3D" id="3.10.100.10">
    <property type="entry name" value="Mannose-Binding Protein A, subunit A"/>
    <property type="match status" value="1"/>
</dbReference>
<name>A0A3B5L558_9TELE</name>
<dbReference type="InterPro" id="IPR016187">
    <property type="entry name" value="CTDL_fold"/>
</dbReference>
<dbReference type="SUPFAM" id="SSF56436">
    <property type="entry name" value="C-type lectin-like"/>
    <property type="match status" value="1"/>
</dbReference>
<reference evidence="3" key="2">
    <citation type="submission" date="2025-09" db="UniProtKB">
        <authorList>
            <consortium name="Ensembl"/>
        </authorList>
    </citation>
    <scope>IDENTIFICATION</scope>
</reference>
<dbReference type="InterPro" id="IPR051379">
    <property type="entry name" value="C-type_Lectin_Receptor_IMM"/>
</dbReference>
<dbReference type="PANTHER" id="PTHR46746:SF3">
    <property type="entry name" value="C-TYPE LECTIN DOMAIN-CONTAINING PROTEIN-RELATED"/>
    <property type="match status" value="1"/>
</dbReference>
<proteinExistence type="predicted"/>
<evidence type="ECO:0000313" key="3">
    <source>
        <dbReference type="Ensembl" id="ENSXCOP00000004971.1"/>
    </source>
</evidence>
<dbReference type="GeneTree" id="ENSGT01020000230673"/>
<dbReference type="Ensembl" id="ENSXCOT00000005031.1">
    <property type="protein sequence ID" value="ENSXCOP00000004971.1"/>
    <property type="gene ID" value="ENSXCOG00000003895.1"/>
</dbReference>
<evidence type="ECO:0000259" key="2">
    <source>
        <dbReference type="PROSITE" id="PS50041"/>
    </source>
</evidence>
<evidence type="ECO:0000256" key="1">
    <source>
        <dbReference type="ARBA" id="ARBA00022734"/>
    </source>
</evidence>
<dbReference type="InterPro" id="IPR001304">
    <property type="entry name" value="C-type_lectin-like"/>
</dbReference>
<evidence type="ECO:0000313" key="4">
    <source>
        <dbReference type="Proteomes" id="UP000261380"/>
    </source>
</evidence>
<feature type="domain" description="C-type lectin" evidence="2">
    <location>
        <begin position="45"/>
        <end position="167"/>
    </location>
</feature>
<reference evidence="3" key="1">
    <citation type="submission" date="2025-08" db="UniProtKB">
        <authorList>
            <consortium name="Ensembl"/>
        </authorList>
    </citation>
    <scope>IDENTIFICATION</scope>
</reference>
<dbReference type="SMART" id="SM00034">
    <property type="entry name" value="CLECT"/>
    <property type="match status" value="1"/>
</dbReference>
<dbReference type="GO" id="GO:0005886">
    <property type="term" value="C:plasma membrane"/>
    <property type="evidence" value="ECO:0007669"/>
    <property type="project" value="TreeGrafter"/>
</dbReference>
<dbReference type="GO" id="GO:0030246">
    <property type="term" value="F:carbohydrate binding"/>
    <property type="evidence" value="ECO:0007669"/>
    <property type="project" value="UniProtKB-KW"/>
</dbReference>
<dbReference type="Pfam" id="PF00059">
    <property type="entry name" value="Lectin_C"/>
    <property type="match status" value="1"/>
</dbReference>
<dbReference type="AlphaFoldDB" id="A0A3B5L558"/>
<keyword evidence="4" id="KW-1185">Reference proteome</keyword>
<dbReference type="PANTHER" id="PTHR46746">
    <property type="entry name" value="KILLER CELL LECTIN-LIKE RECEPTOR SUBFAMILY F MEMBER 2"/>
    <property type="match status" value="1"/>
</dbReference>
<dbReference type="PROSITE" id="PS50041">
    <property type="entry name" value="C_TYPE_LECTIN_2"/>
    <property type="match status" value="1"/>
</dbReference>